<dbReference type="SMART" id="SM01347">
    <property type="entry name" value="Mre11_DNA_bind"/>
    <property type="match status" value="1"/>
</dbReference>
<evidence type="ECO:0000256" key="9">
    <source>
        <dbReference type="ARBA" id="ARBA00022763"/>
    </source>
</evidence>
<keyword evidence="9" id="KW-0227">DNA damage</keyword>
<dbReference type="Gene3D" id="3.60.21.10">
    <property type="match status" value="1"/>
</dbReference>
<proteinExistence type="inferred from homology"/>
<dbReference type="InterPro" id="IPR029052">
    <property type="entry name" value="Metallo-depent_PP-like"/>
</dbReference>
<dbReference type="HOGENOM" id="CLU_009535_3_4_1"/>
<protein>
    <submittedName>
        <fullName evidence="18">Putative subunit of Mre11</fullName>
    </submittedName>
</protein>
<reference evidence="18 19" key="1">
    <citation type="journal article" date="2014" name="MBio">
        <title>The Ordospora colligata genome; evolution of extreme reduction in microsporidia and host-to-parasite horizontal gene transfer.</title>
        <authorList>
            <person name="Pombert J.-F."/>
            <person name="Haag K.L."/>
            <person name="Beidas S."/>
            <person name="Ebert D."/>
            <person name="Keeling P.J."/>
        </authorList>
    </citation>
    <scope>NUCLEOTIDE SEQUENCE [LARGE SCALE GENOMIC DNA]</scope>
    <source>
        <strain evidence="18 19">OC4</strain>
    </source>
</reference>
<evidence type="ECO:0000256" key="1">
    <source>
        <dbReference type="ARBA" id="ARBA00001936"/>
    </source>
</evidence>
<keyword evidence="15" id="KW-0469">Meiosis</keyword>
<evidence type="ECO:0000256" key="6">
    <source>
        <dbReference type="ARBA" id="ARBA00022722"/>
    </source>
</evidence>
<dbReference type="GO" id="GO:0000723">
    <property type="term" value="P:telomere maintenance"/>
    <property type="evidence" value="ECO:0007669"/>
    <property type="project" value="TreeGrafter"/>
</dbReference>
<dbReference type="InterPro" id="IPR007281">
    <property type="entry name" value="Mre11_DNA-bd"/>
</dbReference>
<dbReference type="RefSeq" id="XP_014563824.1">
    <property type="nucleotide sequence ID" value="XM_014708338.1"/>
</dbReference>
<dbReference type="OrthoDB" id="30417at2759"/>
<keyword evidence="8" id="KW-0255">Endonuclease</keyword>
<gene>
    <name evidence="18" type="ORF">M896_051910</name>
</gene>
<dbReference type="CDD" id="cd00840">
    <property type="entry name" value="MPP_Mre11_N"/>
    <property type="match status" value="1"/>
</dbReference>
<sequence>MKILITSDNHLGFKENDPIRGDDSYRTFEEILKIANEKKVDMILQGGDLFHENRPSRGCLSKTVGLFRKYCFGEKMSELKSNVCLNTDDPNISVSIPVVIIHGNHDDPSGVDMVSPIDILESAKLVNYIGKHGRLDIIEIIPLLIEKEGKVAIYGLGHIKERRLYKMFVEGRVLFQRPADSEEWYNILVVHQNRVVREKGQISEKLEDGFFDLIVYGHEHESLISKFKGKSMVIQPGSTVRTSFLEAECYDKYVYVLDVNKEVAVEQIKLCSVRPLAIGSLKIEGKQNAEEIVETKVKQMITRLDSKDVYVESKVYKEEDPKRTKYEGFEPSRIAIKRSVSLIGANKLFSTVRDFPLVRLKVEIDEGCVVNKHRVIDLLTNVVVNPQDAISLIRKPRNVSESKVHARGEKIGITRILEEGLKNVEFGILSKSRFCESLDEFVKGDKDAFNTMIRNGVERIVSQVDYSSVMSEDLEFMMRRISREQDKCMEIDNLNQESIRNDNRNIVNVEECRWMTGVEVGKAEEECLKREIKKDRDESSADGSFSFSKYL</sequence>
<dbReference type="InterPro" id="IPR038487">
    <property type="entry name" value="Mre11_capping_dom"/>
</dbReference>
<evidence type="ECO:0000256" key="12">
    <source>
        <dbReference type="ARBA" id="ARBA00023204"/>
    </source>
</evidence>
<dbReference type="STRING" id="1354746.A0A0B2UL98"/>
<dbReference type="GO" id="GO:0030145">
    <property type="term" value="F:manganese ion binding"/>
    <property type="evidence" value="ECO:0007669"/>
    <property type="project" value="InterPro"/>
</dbReference>
<evidence type="ECO:0000256" key="7">
    <source>
        <dbReference type="ARBA" id="ARBA00022723"/>
    </source>
</evidence>
<evidence type="ECO:0000256" key="16">
    <source>
        <dbReference type="PIRSR" id="PIRSR000882-1"/>
    </source>
</evidence>
<dbReference type="GO" id="GO:0000014">
    <property type="term" value="F:single-stranded DNA endodeoxyribonuclease activity"/>
    <property type="evidence" value="ECO:0007669"/>
    <property type="project" value="TreeGrafter"/>
</dbReference>
<dbReference type="FunCoup" id="A0A0B2UL98">
    <property type="interactions" value="253"/>
</dbReference>
<dbReference type="Pfam" id="PF04152">
    <property type="entry name" value="Mre11_DNA_bind"/>
    <property type="match status" value="1"/>
</dbReference>
<dbReference type="GO" id="GO:0000724">
    <property type="term" value="P:double-strand break repair via homologous recombination"/>
    <property type="evidence" value="ECO:0007669"/>
    <property type="project" value="TreeGrafter"/>
</dbReference>
<keyword evidence="14" id="KW-0539">Nucleus</keyword>
<dbReference type="GeneID" id="26261844"/>
<comment type="similarity">
    <text evidence="4">Belongs to the MRE11/RAD32 family.</text>
</comment>
<dbReference type="EMBL" id="JOKQ01000005">
    <property type="protein sequence ID" value="KHN69782.1"/>
    <property type="molecule type" value="Genomic_DNA"/>
</dbReference>
<dbReference type="Gene3D" id="3.30.110.110">
    <property type="entry name" value="Mre11, capping domain"/>
    <property type="match status" value="1"/>
</dbReference>
<dbReference type="GO" id="GO:0042138">
    <property type="term" value="P:meiotic DNA double-strand break formation"/>
    <property type="evidence" value="ECO:0007669"/>
    <property type="project" value="TreeGrafter"/>
</dbReference>
<keyword evidence="19" id="KW-1185">Reference proteome</keyword>
<comment type="caution">
    <text evidence="18">The sequence shown here is derived from an EMBL/GenBank/DDBJ whole genome shotgun (WGS) entry which is preliminary data.</text>
</comment>
<dbReference type="InterPro" id="IPR041796">
    <property type="entry name" value="Mre11_N"/>
</dbReference>
<keyword evidence="5" id="KW-0158">Chromosome</keyword>
<feature type="active site" description="Proton donor" evidence="16">
    <location>
        <position position="105"/>
    </location>
</feature>
<evidence type="ECO:0000256" key="5">
    <source>
        <dbReference type="ARBA" id="ARBA00022454"/>
    </source>
</evidence>
<evidence type="ECO:0000313" key="18">
    <source>
        <dbReference type="EMBL" id="KHN69782.1"/>
    </source>
</evidence>
<evidence type="ECO:0000259" key="17">
    <source>
        <dbReference type="SMART" id="SM01347"/>
    </source>
</evidence>
<evidence type="ECO:0000256" key="13">
    <source>
        <dbReference type="ARBA" id="ARBA00023211"/>
    </source>
</evidence>
<keyword evidence="12" id="KW-0234">DNA repair</keyword>
<comment type="cofactor">
    <cofactor evidence="1">
        <name>Mn(2+)</name>
        <dbReference type="ChEBI" id="CHEBI:29035"/>
    </cofactor>
</comment>
<name>A0A0B2UL98_9MICR</name>
<dbReference type="GO" id="GO:0035861">
    <property type="term" value="C:site of double-strand break"/>
    <property type="evidence" value="ECO:0007669"/>
    <property type="project" value="TreeGrafter"/>
</dbReference>
<keyword evidence="7" id="KW-0479">Metal-binding</keyword>
<dbReference type="InParanoid" id="A0A0B2UL98"/>
<feature type="domain" description="Mre11 DNA-binding" evidence="17">
    <location>
        <begin position="263"/>
        <end position="441"/>
    </location>
</feature>
<evidence type="ECO:0000256" key="14">
    <source>
        <dbReference type="ARBA" id="ARBA00023242"/>
    </source>
</evidence>
<dbReference type="VEuPathDB" id="MicrosporidiaDB:M896_051910"/>
<dbReference type="AlphaFoldDB" id="A0A0B2UL98"/>
<dbReference type="InterPro" id="IPR004843">
    <property type="entry name" value="Calcineurin-like_PHP"/>
</dbReference>
<evidence type="ECO:0000256" key="4">
    <source>
        <dbReference type="ARBA" id="ARBA00009028"/>
    </source>
</evidence>
<accession>A0A0B2UL98</accession>
<evidence type="ECO:0000256" key="3">
    <source>
        <dbReference type="ARBA" id="ARBA00004286"/>
    </source>
</evidence>
<evidence type="ECO:0000256" key="2">
    <source>
        <dbReference type="ARBA" id="ARBA00004123"/>
    </source>
</evidence>
<keyword evidence="11" id="KW-0269">Exonuclease</keyword>
<evidence type="ECO:0000256" key="10">
    <source>
        <dbReference type="ARBA" id="ARBA00022801"/>
    </source>
</evidence>
<organism evidence="18 19">
    <name type="scientific">Ordospora colligata OC4</name>
    <dbReference type="NCBI Taxonomy" id="1354746"/>
    <lineage>
        <taxon>Eukaryota</taxon>
        <taxon>Fungi</taxon>
        <taxon>Fungi incertae sedis</taxon>
        <taxon>Microsporidia</taxon>
        <taxon>Ordosporidae</taxon>
        <taxon>Ordospora</taxon>
    </lineage>
</organism>
<dbReference type="GO" id="GO:0007095">
    <property type="term" value="P:mitotic G2 DNA damage checkpoint signaling"/>
    <property type="evidence" value="ECO:0007669"/>
    <property type="project" value="TreeGrafter"/>
</dbReference>
<keyword evidence="13" id="KW-0464">Manganese</keyword>
<evidence type="ECO:0000256" key="11">
    <source>
        <dbReference type="ARBA" id="ARBA00022839"/>
    </source>
</evidence>
<dbReference type="InterPro" id="IPR003701">
    <property type="entry name" value="Mre11"/>
</dbReference>
<dbReference type="PANTHER" id="PTHR10139">
    <property type="entry name" value="DOUBLE-STRAND BREAK REPAIR PROTEIN MRE11"/>
    <property type="match status" value="1"/>
</dbReference>
<dbReference type="GO" id="GO:0030870">
    <property type="term" value="C:Mre11 complex"/>
    <property type="evidence" value="ECO:0007669"/>
    <property type="project" value="InterPro"/>
</dbReference>
<dbReference type="SUPFAM" id="SSF56300">
    <property type="entry name" value="Metallo-dependent phosphatases"/>
    <property type="match status" value="1"/>
</dbReference>
<dbReference type="Pfam" id="PF00149">
    <property type="entry name" value="Metallophos"/>
    <property type="match status" value="1"/>
</dbReference>
<keyword evidence="10" id="KW-0378">Hydrolase</keyword>
<dbReference type="GO" id="GO:0006303">
    <property type="term" value="P:double-strand break repair via nonhomologous end joining"/>
    <property type="evidence" value="ECO:0007669"/>
    <property type="project" value="TreeGrafter"/>
</dbReference>
<dbReference type="GO" id="GO:0097552">
    <property type="term" value="P:mitochondrial double-strand break repair via homologous recombination"/>
    <property type="evidence" value="ECO:0007669"/>
    <property type="project" value="TreeGrafter"/>
</dbReference>
<keyword evidence="6" id="KW-0540">Nuclease</keyword>
<evidence type="ECO:0000256" key="8">
    <source>
        <dbReference type="ARBA" id="ARBA00022759"/>
    </source>
</evidence>
<evidence type="ECO:0000313" key="19">
    <source>
        <dbReference type="Proteomes" id="UP000031056"/>
    </source>
</evidence>
<dbReference type="Proteomes" id="UP000031056">
    <property type="component" value="Unassembled WGS sequence"/>
</dbReference>
<dbReference type="GO" id="GO:0008296">
    <property type="term" value="F:3'-5'-DNA exonuclease activity"/>
    <property type="evidence" value="ECO:0007669"/>
    <property type="project" value="InterPro"/>
</dbReference>
<dbReference type="PIRSF" id="PIRSF000882">
    <property type="entry name" value="DSB_repair_MRE11"/>
    <property type="match status" value="1"/>
</dbReference>
<comment type="subcellular location">
    <subcellularLocation>
        <location evidence="3">Chromosome</location>
    </subcellularLocation>
    <subcellularLocation>
        <location evidence="2">Nucleus</location>
    </subcellularLocation>
</comment>
<evidence type="ECO:0000256" key="15">
    <source>
        <dbReference type="ARBA" id="ARBA00023254"/>
    </source>
</evidence>
<dbReference type="PANTHER" id="PTHR10139:SF1">
    <property type="entry name" value="DOUBLE-STRAND BREAK REPAIR PROTEIN MRE11"/>
    <property type="match status" value="1"/>
</dbReference>